<organism evidence="2 3">
    <name type="scientific">Pseudocercospora musae</name>
    <dbReference type="NCBI Taxonomy" id="113226"/>
    <lineage>
        <taxon>Eukaryota</taxon>
        <taxon>Fungi</taxon>
        <taxon>Dikarya</taxon>
        <taxon>Ascomycota</taxon>
        <taxon>Pezizomycotina</taxon>
        <taxon>Dothideomycetes</taxon>
        <taxon>Dothideomycetidae</taxon>
        <taxon>Mycosphaerellales</taxon>
        <taxon>Mycosphaerellaceae</taxon>
        <taxon>Pseudocercospora</taxon>
    </lineage>
</organism>
<dbReference type="Proteomes" id="UP000073492">
    <property type="component" value="Unassembled WGS sequence"/>
</dbReference>
<evidence type="ECO:0000313" key="2">
    <source>
        <dbReference type="EMBL" id="KXS95466.1"/>
    </source>
</evidence>
<evidence type="ECO:0000313" key="3">
    <source>
        <dbReference type="Proteomes" id="UP000073492"/>
    </source>
</evidence>
<dbReference type="EMBL" id="LFZO01000890">
    <property type="protein sequence ID" value="KXS95466.1"/>
    <property type="molecule type" value="Genomic_DNA"/>
</dbReference>
<dbReference type="AlphaFoldDB" id="A0A139GZ34"/>
<reference evidence="2 3" key="1">
    <citation type="submission" date="2015-07" db="EMBL/GenBank/DDBJ databases">
        <title>Comparative genomics of the Sigatoka disease complex on banana suggests a link between parallel evolutionary changes in Pseudocercospora fijiensis and Pseudocercospora eumusae and increased virulence on the banana host.</title>
        <authorList>
            <person name="Chang T.-C."/>
            <person name="Salvucci A."/>
            <person name="Crous P.W."/>
            <person name="Stergiopoulos I."/>
        </authorList>
    </citation>
    <scope>NUCLEOTIDE SEQUENCE [LARGE SCALE GENOMIC DNA]</scope>
    <source>
        <strain evidence="2 3">CBS 116634</strain>
    </source>
</reference>
<gene>
    <name evidence="2" type="ORF">AC579_2940</name>
</gene>
<proteinExistence type="predicted"/>
<sequence>MPQYPSIHIVTFQHPSPFTAELSPHSIPACISSRYNTIHGRNQSAQHHAAVSEHTHLVTSQHPSPFTAELSPYSTTHEQHASS</sequence>
<evidence type="ECO:0000256" key="1">
    <source>
        <dbReference type="SAM" id="MobiDB-lite"/>
    </source>
</evidence>
<keyword evidence="3" id="KW-1185">Reference proteome</keyword>
<accession>A0A139GZ34</accession>
<feature type="region of interest" description="Disordered" evidence="1">
    <location>
        <begin position="42"/>
        <end position="83"/>
    </location>
</feature>
<protein>
    <submittedName>
        <fullName evidence="2">Uncharacterized protein</fullName>
    </submittedName>
</protein>
<name>A0A139GZ34_9PEZI</name>
<comment type="caution">
    <text evidence="2">The sequence shown here is derived from an EMBL/GenBank/DDBJ whole genome shotgun (WGS) entry which is preliminary data.</text>
</comment>